<evidence type="ECO:0000256" key="8">
    <source>
        <dbReference type="SAM" id="Phobius"/>
    </source>
</evidence>
<feature type="transmembrane region" description="Helical" evidence="8">
    <location>
        <begin position="363"/>
        <end position="387"/>
    </location>
</feature>
<dbReference type="InterPro" id="IPR050586">
    <property type="entry name" value="CPA3_Na-H_Antiporter_D"/>
</dbReference>
<comment type="similarity">
    <text evidence="2">Belongs to the CPA3 antiporters (TC 2.A.63) subunit D family.</text>
</comment>
<feature type="transmembrane region" description="Helical" evidence="8">
    <location>
        <begin position="133"/>
        <end position="151"/>
    </location>
</feature>
<dbReference type="RefSeq" id="WP_147184372.1">
    <property type="nucleotide sequence ID" value="NZ_CP042382.1"/>
</dbReference>
<evidence type="ECO:0000256" key="3">
    <source>
        <dbReference type="ARBA" id="ARBA00022475"/>
    </source>
</evidence>
<dbReference type="GO" id="GO:0008137">
    <property type="term" value="F:NADH dehydrogenase (ubiquinone) activity"/>
    <property type="evidence" value="ECO:0007669"/>
    <property type="project" value="InterPro"/>
</dbReference>
<dbReference type="GO" id="GO:0042773">
    <property type="term" value="P:ATP synthesis coupled electron transport"/>
    <property type="evidence" value="ECO:0007669"/>
    <property type="project" value="InterPro"/>
</dbReference>
<dbReference type="KEGG" id="paur:FGL86_09695"/>
<evidence type="ECO:0000256" key="1">
    <source>
        <dbReference type="ARBA" id="ARBA00004651"/>
    </source>
</evidence>
<feature type="transmembrane region" description="Helical" evidence="8">
    <location>
        <begin position="297"/>
        <end position="318"/>
    </location>
</feature>
<feature type="transmembrane region" description="Helical" evidence="8">
    <location>
        <begin position="109"/>
        <end position="127"/>
    </location>
</feature>
<dbReference type="Proteomes" id="UP000321272">
    <property type="component" value="Chromosome"/>
</dbReference>
<evidence type="ECO:0000256" key="6">
    <source>
        <dbReference type="ARBA" id="ARBA00023136"/>
    </source>
</evidence>
<evidence type="ECO:0000313" key="10">
    <source>
        <dbReference type="EMBL" id="QEA39320.1"/>
    </source>
</evidence>
<dbReference type="PRINTS" id="PR01437">
    <property type="entry name" value="NUOXDRDTASE4"/>
</dbReference>
<dbReference type="InterPro" id="IPR003918">
    <property type="entry name" value="NADH_UbQ_OxRdtase"/>
</dbReference>
<feature type="transmembrane region" description="Helical" evidence="8">
    <location>
        <begin position="265"/>
        <end position="285"/>
    </location>
</feature>
<dbReference type="PANTHER" id="PTHR42703">
    <property type="entry name" value="NADH DEHYDROGENASE"/>
    <property type="match status" value="1"/>
</dbReference>
<feature type="transmembrane region" description="Helical" evidence="8">
    <location>
        <begin position="407"/>
        <end position="427"/>
    </location>
</feature>
<dbReference type="EMBL" id="CP042382">
    <property type="protein sequence ID" value="QEA39320.1"/>
    <property type="molecule type" value="Genomic_DNA"/>
</dbReference>
<evidence type="ECO:0000259" key="9">
    <source>
        <dbReference type="Pfam" id="PF00361"/>
    </source>
</evidence>
<evidence type="ECO:0000256" key="4">
    <source>
        <dbReference type="ARBA" id="ARBA00022692"/>
    </source>
</evidence>
<feature type="transmembrane region" description="Helical" evidence="8">
    <location>
        <begin position="32"/>
        <end position="49"/>
    </location>
</feature>
<keyword evidence="5 8" id="KW-1133">Transmembrane helix</keyword>
<dbReference type="Pfam" id="PF00361">
    <property type="entry name" value="Proton_antipo_M"/>
    <property type="match status" value="1"/>
</dbReference>
<evidence type="ECO:0000313" key="11">
    <source>
        <dbReference type="Proteomes" id="UP000321272"/>
    </source>
</evidence>
<protein>
    <submittedName>
        <fullName evidence="10">Oxidoreductase</fullName>
    </submittedName>
</protein>
<proteinExistence type="inferred from homology"/>
<dbReference type="AlphaFoldDB" id="A0A5B8SX12"/>
<reference evidence="10 11" key="1">
    <citation type="submission" date="2019-06" db="EMBL/GenBank/DDBJ databases">
        <title>Genome analyses of bacteria isolated from kimchi.</title>
        <authorList>
            <person name="Lee S."/>
            <person name="Ahn S."/>
            <person name="Roh S."/>
        </authorList>
    </citation>
    <scope>NUCLEOTIDE SEQUENCE [LARGE SCALE GENOMIC DNA]</scope>
    <source>
        <strain evidence="10 11">CBA4606</strain>
    </source>
</reference>
<evidence type="ECO:0000256" key="7">
    <source>
        <dbReference type="RuleBase" id="RU000320"/>
    </source>
</evidence>
<comment type="subcellular location">
    <subcellularLocation>
        <location evidence="1">Cell membrane</location>
        <topology evidence="1">Multi-pass membrane protein</topology>
    </subcellularLocation>
    <subcellularLocation>
        <location evidence="7">Membrane</location>
        <topology evidence="7">Multi-pass membrane protein</topology>
    </subcellularLocation>
</comment>
<gene>
    <name evidence="10" type="ORF">FGL86_09695</name>
</gene>
<feature type="transmembrane region" description="Helical" evidence="8">
    <location>
        <begin position="205"/>
        <end position="227"/>
    </location>
</feature>
<evidence type="ECO:0000256" key="2">
    <source>
        <dbReference type="ARBA" id="ARBA00005346"/>
    </source>
</evidence>
<feature type="transmembrane region" description="Helical" evidence="8">
    <location>
        <begin position="330"/>
        <end position="351"/>
    </location>
</feature>
<dbReference type="PANTHER" id="PTHR42703:SF1">
    <property type="entry name" value="NA(+)_H(+) ANTIPORTER SUBUNIT D1"/>
    <property type="match status" value="1"/>
</dbReference>
<keyword evidence="3" id="KW-1003">Cell membrane</keyword>
<evidence type="ECO:0000256" key="5">
    <source>
        <dbReference type="ARBA" id="ARBA00022989"/>
    </source>
</evidence>
<feature type="transmembrane region" description="Helical" evidence="8">
    <location>
        <begin position="163"/>
        <end position="185"/>
    </location>
</feature>
<name>A0A5B8SX12_9GAMM</name>
<feature type="transmembrane region" description="Helical" evidence="8">
    <location>
        <begin position="465"/>
        <end position="486"/>
    </location>
</feature>
<feature type="transmembrane region" description="Helical" evidence="8">
    <location>
        <begin position="80"/>
        <end position="97"/>
    </location>
</feature>
<keyword evidence="6 8" id="KW-0472">Membrane</keyword>
<accession>A0A5B8SX12</accession>
<organism evidence="10 11">
    <name type="scientific">Pistricoccus aurantiacus</name>
    <dbReference type="NCBI Taxonomy" id="1883414"/>
    <lineage>
        <taxon>Bacteria</taxon>
        <taxon>Pseudomonadati</taxon>
        <taxon>Pseudomonadota</taxon>
        <taxon>Gammaproteobacteria</taxon>
        <taxon>Oceanospirillales</taxon>
        <taxon>Halomonadaceae</taxon>
        <taxon>Pistricoccus</taxon>
    </lineage>
</organism>
<feature type="domain" description="NADH:quinone oxidoreductase/Mrp antiporter transmembrane" evidence="9">
    <location>
        <begin position="127"/>
        <end position="421"/>
    </location>
</feature>
<sequence length="493" mass="51249">MSELLAGPALLPLLISLPLLGALGSVLLHQRWPVLIAVILNLVLAGLLLSATQQATLRYSLGGWVAPLGIALHADTLGAMMVGITALVGVFVSWYSLDYFVAGSTAERGFWPLWGLLLTALNTLFLSGDAFNLYVGLEILSLSAVALVTLASRLEAIQAALRYLLVSLMGSLCYLLGVALLYHAYATLDLAMLAQLSGDGMLERAALALMIAGLLLKTALFPLHFWLPQAHAGAPAPVSALLSALVLKATFYLILRLWFDTLAQAATQLGALLLGLLGCAAILWGSLQALRAPRLKLLVAYSTVAQIGYLFALFPLLSDPRVASAAFDSALYFILAHACAKGAMFLAAGNVMTAAGHDRIADLGGIGAISATTLFALAIAGVSLIGLPPTGGFIAKWLLLQSALQIGAWWLAGVVLIGSLLAAAYIFRVLALGFTIFESPPVAAVGATSTRTPNATIASGRQWSALALALAALALGFLATPVLGLFDAGELTG</sequence>
<dbReference type="GO" id="GO:0005886">
    <property type="term" value="C:plasma membrane"/>
    <property type="evidence" value="ECO:0007669"/>
    <property type="project" value="UniProtKB-SubCell"/>
</dbReference>
<keyword evidence="4 7" id="KW-0812">Transmembrane</keyword>
<dbReference type="OrthoDB" id="9768329at2"/>
<feature type="transmembrane region" description="Helical" evidence="8">
    <location>
        <begin position="239"/>
        <end position="259"/>
    </location>
</feature>
<dbReference type="InterPro" id="IPR001750">
    <property type="entry name" value="ND/Mrp_TM"/>
</dbReference>
<keyword evidence="11" id="KW-1185">Reference proteome</keyword>